<dbReference type="Pfam" id="PF00106">
    <property type="entry name" value="adh_short"/>
    <property type="match status" value="1"/>
</dbReference>
<gene>
    <name evidence="2" type="ORF">HRG_02950</name>
</gene>
<dbReference type="AlphaFoldDB" id="A0A9P8N314"/>
<dbReference type="Proteomes" id="UP000824596">
    <property type="component" value="Unassembled WGS sequence"/>
</dbReference>
<dbReference type="PANTHER" id="PTHR43157:SF61">
    <property type="entry name" value="DEHYDROGENASE_REDUCTASE FAMILY PROTEIN, PUTATIVE (AFU_ORTHOLOGUE AFUA_3G01250)-RELATED"/>
    <property type="match status" value="1"/>
</dbReference>
<keyword evidence="3" id="KW-1185">Reference proteome</keyword>
<dbReference type="GeneID" id="68352079"/>
<dbReference type="PRINTS" id="PR00081">
    <property type="entry name" value="GDHRDH"/>
</dbReference>
<organism evidence="2 3">
    <name type="scientific">Hirsutella rhossiliensis</name>
    <dbReference type="NCBI Taxonomy" id="111463"/>
    <lineage>
        <taxon>Eukaryota</taxon>
        <taxon>Fungi</taxon>
        <taxon>Dikarya</taxon>
        <taxon>Ascomycota</taxon>
        <taxon>Pezizomycotina</taxon>
        <taxon>Sordariomycetes</taxon>
        <taxon>Hypocreomycetidae</taxon>
        <taxon>Hypocreales</taxon>
        <taxon>Ophiocordycipitaceae</taxon>
        <taxon>Hirsutella</taxon>
    </lineage>
</organism>
<dbReference type="RefSeq" id="XP_044722447.1">
    <property type="nucleotide sequence ID" value="XM_044861421.1"/>
</dbReference>
<proteinExistence type="predicted"/>
<protein>
    <submittedName>
        <fullName evidence="2">Short chain dehydrogenase domain-containing protein</fullName>
    </submittedName>
</protein>
<dbReference type="InterPro" id="IPR002347">
    <property type="entry name" value="SDR_fam"/>
</dbReference>
<dbReference type="SUPFAM" id="SSF51735">
    <property type="entry name" value="NAD(P)-binding Rossmann-fold domains"/>
    <property type="match status" value="1"/>
</dbReference>
<sequence length="322" mass="35420">MALLGSLLGQFATLPYPNEDCTGRTIIVTGANSGLGLEAARHFVRLNAAKVILACRSVDKAEAAQHDIEGSTKRLGVIDVWQLDLASFDSVKEFAARAARLERLDVLLNNASVLAFDWALSEGHETMVTVNVISTLLLTVLLLPTLRRTGTRFNLTPHAVIVSSGGAFLTYFPERRADEMLNRLKVNRNYYERYNTTKLMQLMAMRKLAQAADASGKGRVVVNSLDPGFCRTQLFRRIPFPFNWAMGPAFAVFGRSAEVGSRTLMAAAFSNDETHGRWMANCKLHVWPSLMAGDEGERVMDKLWGELTGVLEGIEPGVMGNV</sequence>
<evidence type="ECO:0000256" key="1">
    <source>
        <dbReference type="ARBA" id="ARBA00023002"/>
    </source>
</evidence>
<evidence type="ECO:0000313" key="3">
    <source>
        <dbReference type="Proteomes" id="UP000824596"/>
    </source>
</evidence>
<reference evidence="2" key="1">
    <citation type="submission" date="2021-09" db="EMBL/GenBank/DDBJ databases">
        <title>A high-quality genome of the endoparasitic fungus Hirsutella rhossiliensis with a comparison of Hirsutella genomes reveals transposable elements contributing to genome size variation.</title>
        <authorList>
            <person name="Lin R."/>
            <person name="Jiao Y."/>
            <person name="Sun X."/>
            <person name="Ling J."/>
            <person name="Xie B."/>
            <person name="Cheng X."/>
        </authorList>
    </citation>
    <scope>NUCLEOTIDE SEQUENCE</scope>
    <source>
        <strain evidence="2">HR02</strain>
    </source>
</reference>
<comment type="caution">
    <text evidence="2">The sequence shown here is derived from an EMBL/GenBank/DDBJ whole genome shotgun (WGS) entry which is preliminary data.</text>
</comment>
<name>A0A9P8N314_9HYPO</name>
<dbReference type="OrthoDB" id="542013at2759"/>
<keyword evidence="1" id="KW-0560">Oxidoreductase</keyword>
<dbReference type="EMBL" id="JAIZPD010000003">
    <property type="protein sequence ID" value="KAH0964934.1"/>
    <property type="molecule type" value="Genomic_DNA"/>
</dbReference>
<dbReference type="GO" id="GO:0016491">
    <property type="term" value="F:oxidoreductase activity"/>
    <property type="evidence" value="ECO:0007669"/>
    <property type="project" value="UniProtKB-KW"/>
</dbReference>
<dbReference type="PANTHER" id="PTHR43157">
    <property type="entry name" value="PHOSPHATIDYLINOSITOL-GLYCAN BIOSYNTHESIS CLASS F PROTEIN-RELATED"/>
    <property type="match status" value="1"/>
</dbReference>
<accession>A0A9P8N314</accession>
<dbReference type="InterPro" id="IPR036291">
    <property type="entry name" value="NAD(P)-bd_dom_sf"/>
</dbReference>
<evidence type="ECO:0000313" key="2">
    <source>
        <dbReference type="EMBL" id="KAH0964934.1"/>
    </source>
</evidence>
<dbReference type="Gene3D" id="3.40.50.720">
    <property type="entry name" value="NAD(P)-binding Rossmann-like Domain"/>
    <property type="match status" value="1"/>
</dbReference>